<dbReference type="InterPro" id="IPR026003">
    <property type="entry name" value="Cohesin_HEAT"/>
</dbReference>
<evidence type="ECO:0000256" key="4">
    <source>
        <dbReference type="ARBA" id="ARBA00022737"/>
    </source>
</evidence>
<evidence type="ECO:0000256" key="1">
    <source>
        <dbReference type="ARBA" id="ARBA00004123"/>
    </source>
</evidence>
<comment type="subcellular location">
    <subcellularLocation>
        <location evidence="2">Cytoplasm</location>
    </subcellularLocation>
    <subcellularLocation>
        <location evidence="1">Nucleus</location>
    </subcellularLocation>
</comment>
<dbReference type="Gene3D" id="1.25.10.10">
    <property type="entry name" value="Leucine-rich Repeat Variant"/>
    <property type="match status" value="3"/>
</dbReference>
<organism evidence="9 10">
    <name type="scientific">Nothobranchius furzeri</name>
    <name type="common">Turquoise killifish</name>
    <dbReference type="NCBI Taxonomy" id="105023"/>
    <lineage>
        <taxon>Eukaryota</taxon>
        <taxon>Metazoa</taxon>
        <taxon>Chordata</taxon>
        <taxon>Craniata</taxon>
        <taxon>Vertebrata</taxon>
        <taxon>Euteleostomi</taxon>
        <taxon>Actinopterygii</taxon>
        <taxon>Neopterygii</taxon>
        <taxon>Teleostei</taxon>
        <taxon>Neoteleostei</taxon>
        <taxon>Acanthomorphata</taxon>
        <taxon>Ovalentaria</taxon>
        <taxon>Atherinomorphae</taxon>
        <taxon>Cyprinodontiformes</taxon>
        <taxon>Nothobranchiidae</taxon>
        <taxon>Nothobranchius</taxon>
    </lineage>
</organism>
<dbReference type="Pfam" id="PF12765">
    <property type="entry name" value="Cohesin_HEAT"/>
    <property type="match status" value="1"/>
</dbReference>
<comment type="similarity">
    <text evidence="6">Belongs to the Integrator subunit 4 family.</text>
</comment>
<dbReference type="PANTHER" id="PTHR20938">
    <property type="entry name" value="INTEGRATOR COMPLEX SUBUNIT 4"/>
    <property type="match status" value="1"/>
</dbReference>
<evidence type="ECO:0000256" key="3">
    <source>
        <dbReference type="ARBA" id="ARBA00022490"/>
    </source>
</evidence>
<reference evidence="9" key="2">
    <citation type="submission" date="2025-08" db="UniProtKB">
        <authorList>
            <consortium name="Ensembl"/>
        </authorList>
    </citation>
    <scope>IDENTIFICATION</scope>
</reference>
<dbReference type="PANTHER" id="PTHR20938:SF0">
    <property type="entry name" value="INTEGRATOR COMPLEX SUBUNIT 4"/>
    <property type="match status" value="1"/>
</dbReference>
<reference evidence="9" key="3">
    <citation type="submission" date="2025-09" db="UniProtKB">
        <authorList>
            <consortium name="Ensembl"/>
        </authorList>
    </citation>
    <scope>IDENTIFICATION</scope>
</reference>
<gene>
    <name evidence="9" type="primary">INTS4</name>
</gene>
<dbReference type="GO" id="GO:0005737">
    <property type="term" value="C:cytoplasm"/>
    <property type="evidence" value="ECO:0007669"/>
    <property type="project" value="UniProtKB-SubCell"/>
</dbReference>
<keyword evidence="3" id="KW-0963">Cytoplasm</keyword>
<dbReference type="InterPro" id="IPR055231">
    <property type="entry name" value="2AA_helical"/>
</dbReference>
<dbReference type="FunFam" id="1.25.10.10:FF:000134">
    <property type="entry name" value="Integrator complex subunit 4"/>
    <property type="match status" value="1"/>
</dbReference>
<evidence type="ECO:0000256" key="2">
    <source>
        <dbReference type="ARBA" id="ARBA00004496"/>
    </source>
</evidence>
<keyword evidence="4" id="KW-0677">Repeat</keyword>
<dbReference type="InterPro" id="IPR016024">
    <property type="entry name" value="ARM-type_fold"/>
</dbReference>
<dbReference type="GO" id="GO:0032039">
    <property type="term" value="C:integrator complex"/>
    <property type="evidence" value="ECO:0007669"/>
    <property type="project" value="TreeGrafter"/>
</dbReference>
<reference evidence="9" key="1">
    <citation type="submission" date="2014-08" db="EMBL/GenBank/DDBJ databases">
        <authorList>
            <person name="Senf B."/>
            <person name="Petzold A."/>
            <person name="Downie B.R."/>
            <person name="Koch P."/>
            <person name="Platzer M."/>
        </authorList>
    </citation>
    <scope>NUCLEOTIDE SEQUENCE [LARGE SCALE GENOMIC DNA]</scope>
    <source>
        <strain evidence="9">GRZ</strain>
    </source>
</reference>
<feature type="domain" description="Phosphatase 2A Regulatory Subunit A helical" evidence="8">
    <location>
        <begin position="221"/>
        <end position="312"/>
    </location>
</feature>
<dbReference type="Proteomes" id="UP000694548">
    <property type="component" value="Chromosome sgr06"/>
</dbReference>
<dbReference type="GO" id="GO:0016180">
    <property type="term" value="P:snRNA processing"/>
    <property type="evidence" value="ECO:0007669"/>
    <property type="project" value="TreeGrafter"/>
</dbReference>
<dbReference type="GeneTree" id="ENSGT00390000010128"/>
<evidence type="ECO:0000259" key="8">
    <source>
        <dbReference type="Pfam" id="PF22956"/>
    </source>
</evidence>
<dbReference type="SUPFAM" id="SSF48371">
    <property type="entry name" value="ARM repeat"/>
    <property type="match status" value="1"/>
</dbReference>
<name>A0A8C6NWT8_NOTFU</name>
<accession>A0A8C6NWT8</accession>
<keyword evidence="10" id="KW-1185">Reference proteome</keyword>
<evidence type="ECO:0000256" key="6">
    <source>
        <dbReference type="ARBA" id="ARBA00061685"/>
    </source>
</evidence>
<keyword evidence="5" id="KW-0539">Nucleus</keyword>
<dbReference type="AlphaFoldDB" id="A0A8C6NWT8"/>
<protein>
    <recommendedName>
        <fullName evidence="7">Integrator complex subunit 4</fullName>
    </recommendedName>
</protein>
<sequence length="467" mass="51817">MAAHLKKRVYEEFSKVVQIPHEEAQAKKLRLSKPSKSAALHVDLCKATNSTDALQYLLQFARKPVEVESVEGVIRILLEHYYKETDNSVRLKIASLLGLLSKTNGFSPDCIVDDAINTLGNEKSHQVLAQLLDTLLVIGSQLPESPAVRLRLIEVACKCGSGIRSECLQRLTSGGARDVQSIISNYFADQDPRVRTAAIKAMLQLHDRGMKIHQIIYDQACRLLSDDYEQVRSAAVQMVWVLSQLYPESIVPIPSSNEEIRLVDDAFGKISHMVSDGSWMVRVQAAKTLGSMLQVSSHFLEQTLDKKLMSDLRRKRTAHERAKELFVSGEFSSGRKWADDAPKEKLDSNTVNLIASGACGAFVHGLEDEMFEVRIAAVEALCQLARSSPSFAEKCLDFLVDMFNDEIEEVRLQSIHVLREISTHITLREDQLDTVLAVLEVSEVSGLPPPRAGVAAGSRAAQHTSVF</sequence>
<dbReference type="InterPro" id="IPR011989">
    <property type="entry name" value="ARM-like"/>
</dbReference>
<proteinExistence type="inferred from homology"/>
<dbReference type="Ensembl" id="ENSNFUT00015033257.1">
    <property type="protein sequence ID" value="ENSNFUP00015031822.1"/>
    <property type="gene ID" value="ENSNFUG00015015090.1"/>
</dbReference>
<evidence type="ECO:0000256" key="5">
    <source>
        <dbReference type="ARBA" id="ARBA00023242"/>
    </source>
</evidence>
<evidence type="ECO:0000313" key="10">
    <source>
        <dbReference type="Proteomes" id="UP000694548"/>
    </source>
</evidence>
<evidence type="ECO:0000313" key="9">
    <source>
        <dbReference type="Ensembl" id="ENSNFUP00015031822.1"/>
    </source>
</evidence>
<dbReference type="Pfam" id="PF22956">
    <property type="entry name" value="VPS15-like_hel"/>
    <property type="match status" value="1"/>
</dbReference>
<evidence type="ECO:0000256" key="7">
    <source>
        <dbReference type="ARBA" id="ARBA00068017"/>
    </source>
</evidence>